<dbReference type="EMBL" id="CP016303">
    <property type="protein sequence ID" value="ASX26129.1"/>
    <property type="molecule type" value="Genomic_DNA"/>
</dbReference>
<evidence type="ECO:0000313" key="1">
    <source>
        <dbReference type="EMBL" id="ASX26129.1"/>
    </source>
</evidence>
<dbReference type="Proteomes" id="UP000216438">
    <property type="component" value="Chromosome"/>
</dbReference>
<organism evidence="1 2">
    <name type="scientific">Candidatus Hamiltonella defensa</name>
    <name type="common">Bemisia tabaci</name>
    <dbReference type="NCBI Taxonomy" id="672795"/>
    <lineage>
        <taxon>Bacteria</taxon>
        <taxon>Pseudomonadati</taxon>
        <taxon>Pseudomonadota</taxon>
        <taxon>Gammaproteobacteria</taxon>
        <taxon>Enterobacterales</taxon>
        <taxon>Enterobacteriaceae</taxon>
        <taxon>aphid secondary symbionts</taxon>
        <taxon>Candidatus Williamhamiltonella</taxon>
    </lineage>
</organism>
<reference evidence="1 2" key="2">
    <citation type="submission" date="2017-09" db="EMBL/GenBank/DDBJ databases">
        <title>The genome of whitefly Bemisia tabaci, a global crop pest, provides novel insights into virus transmission, host adaptation and insecticide resistance.</title>
        <authorList>
            <person name="Kaur N."/>
            <person name="Kliot A."/>
            <person name="Pinheiro P.V."/>
            <person name="Luan J."/>
            <person name="Zheng Y."/>
            <person name="Liu W."/>
            <person name="Sun H."/>
            <person name="Yang X."/>
            <person name="Xu Y."/>
            <person name="Luo Y."/>
            <person name="Kruse A."/>
            <person name="Fisher T.W."/>
            <person name="Nelson D.R."/>
            <person name="Elimelech M."/>
            <person name="MacCoss M."/>
            <person name="Johnson R."/>
            <person name="Cohen E."/>
            <person name="Hunter W.B."/>
            <person name="Brown J.K."/>
            <person name="Jander G."/>
            <person name="Cilia M."/>
            <person name="Douglas A.E."/>
            <person name="Ghanim M."/>
            <person name="Simmons A.M."/>
            <person name="Wintermantel W.M."/>
            <person name="Ling K.-S."/>
            <person name="Fei Z."/>
        </authorList>
    </citation>
    <scope>NUCLEOTIDE SEQUENCE [LARGE SCALE GENOMIC DNA]</scope>
    <source>
        <strain evidence="1 2">MEAM1</strain>
    </source>
</reference>
<dbReference type="AlphaFoldDB" id="A0A249DXP3"/>
<dbReference type="RefSeq" id="WP_016857341.1">
    <property type="nucleotide sequence ID" value="NZ_CP016303.1"/>
</dbReference>
<accession>A0A249DXP3</accession>
<reference evidence="2" key="1">
    <citation type="submission" date="2016-06" db="EMBL/GenBank/DDBJ databases">
        <authorList>
            <person name="Chen W."/>
            <person name="Hasegawa D.K."/>
        </authorList>
    </citation>
    <scope>NUCLEOTIDE SEQUENCE [LARGE SCALE GENOMIC DNA]</scope>
    <source>
        <strain evidence="2">MEAM1</strain>
    </source>
</reference>
<gene>
    <name evidence="1" type="ORF">BA171_03215</name>
</gene>
<dbReference type="OrthoDB" id="6466824at2"/>
<proteinExistence type="predicted"/>
<sequence length="63" mass="7064">MERKSVFAWSDNEAGYVQAVIVTRDFPEFEKRGFVSSIDEIKAPGKSKALKKGKRANDDKTAD</sequence>
<name>A0A249DXP3_9ENTR</name>
<protein>
    <submittedName>
        <fullName evidence="1">Uncharacterized protein</fullName>
    </submittedName>
</protein>
<evidence type="ECO:0000313" key="2">
    <source>
        <dbReference type="Proteomes" id="UP000216438"/>
    </source>
</evidence>